<sequence>MSTLQHHDHKCENQDTLGTMSPVESSRHVGRRPVVATYGESGRPATSAVVLSRSLLVLLVLAALLCCGAAEPQPQGGDWNALSGMWGKRASDWNRLSGMWGKRAGAYGPYQALLLRAEESNDGAGHGISARAAAPGSPRENHWNDLSGYWG</sequence>
<organism evidence="1 2">
    <name type="scientific">Ixodes persulcatus</name>
    <name type="common">Taiga tick</name>
    <dbReference type="NCBI Taxonomy" id="34615"/>
    <lineage>
        <taxon>Eukaryota</taxon>
        <taxon>Metazoa</taxon>
        <taxon>Ecdysozoa</taxon>
        <taxon>Arthropoda</taxon>
        <taxon>Chelicerata</taxon>
        <taxon>Arachnida</taxon>
        <taxon>Acari</taxon>
        <taxon>Parasitiformes</taxon>
        <taxon>Ixodida</taxon>
        <taxon>Ixodoidea</taxon>
        <taxon>Ixodidae</taxon>
        <taxon>Ixodinae</taxon>
        <taxon>Ixodes</taxon>
    </lineage>
</organism>
<dbReference type="Proteomes" id="UP000805193">
    <property type="component" value="Unassembled WGS sequence"/>
</dbReference>
<accession>A0AC60P6Y2</accession>
<dbReference type="EMBL" id="JABSTQ010011095">
    <property type="protein sequence ID" value="KAG0415237.1"/>
    <property type="molecule type" value="Genomic_DNA"/>
</dbReference>
<evidence type="ECO:0000313" key="2">
    <source>
        <dbReference type="Proteomes" id="UP000805193"/>
    </source>
</evidence>
<protein>
    <submittedName>
        <fullName evidence="1">Uncharacterized protein</fullName>
    </submittedName>
</protein>
<evidence type="ECO:0000313" key="1">
    <source>
        <dbReference type="EMBL" id="KAG0415237.1"/>
    </source>
</evidence>
<name>A0AC60P6Y2_IXOPE</name>
<gene>
    <name evidence="1" type="ORF">HPB47_007607</name>
</gene>
<keyword evidence="2" id="KW-1185">Reference proteome</keyword>
<comment type="caution">
    <text evidence="1">The sequence shown here is derived from an EMBL/GenBank/DDBJ whole genome shotgun (WGS) entry which is preliminary data.</text>
</comment>
<reference evidence="1 2" key="1">
    <citation type="journal article" date="2020" name="Cell">
        <title>Large-Scale Comparative Analyses of Tick Genomes Elucidate Their Genetic Diversity and Vector Capacities.</title>
        <authorList>
            <consortium name="Tick Genome and Microbiome Consortium (TIGMIC)"/>
            <person name="Jia N."/>
            <person name="Wang J."/>
            <person name="Shi W."/>
            <person name="Du L."/>
            <person name="Sun Y."/>
            <person name="Zhan W."/>
            <person name="Jiang J.F."/>
            <person name="Wang Q."/>
            <person name="Zhang B."/>
            <person name="Ji P."/>
            <person name="Bell-Sakyi L."/>
            <person name="Cui X.M."/>
            <person name="Yuan T.T."/>
            <person name="Jiang B.G."/>
            <person name="Yang W.F."/>
            <person name="Lam T.T."/>
            <person name="Chang Q.C."/>
            <person name="Ding S.J."/>
            <person name="Wang X.J."/>
            <person name="Zhu J.G."/>
            <person name="Ruan X.D."/>
            <person name="Zhao L."/>
            <person name="Wei J.T."/>
            <person name="Ye R.Z."/>
            <person name="Que T.C."/>
            <person name="Du C.H."/>
            <person name="Zhou Y.H."/>
            <person name="Cheng J.X."/>
            <person name="Dai P.F."/>
            <person name="Guo W.B."/>
            <person name="Han X.H."/>
            <person name="Huang E.J."/>
            <person name="Li L.F."/>
            <person name="Wei W."/>
            <person name="Gao Y.C."/>
            <person name="Liu J.Z."/>
            <person name="Shao H.Z."/>
            <person name="Wang X."/>
            <person name="Wang C.C."/>
            <person name="Yang T.C."/>
            <person name="Huo Q.B."/>
            <person name="Li W."/>
            <person name="Chen H.Y."/>
            <person name="Chen S.E."/>
            <person name="Zhou L.G."/>
            <person name="Ni X.B."/>
            <person name="Tian J.H."/>
            <person name="Sheng Y."/>
            <person name="Liu T."/>
            <person name="Pan Y.S."/>
            <person name="Xia L.Y."/>
            <person name="Li J."/>
            <person name="Zhao F."/>
            <person name="Cao W.C."/>
        </authorList>
    </citation>
    <scope>NUCLEOTIDE SEQUENCE [LARGE SCALE GENOMIC DNA]</scope>
    <source>
        <strain evidence="1">Iper-2018</strain>
    </source>
</reference>
<proteinExistence type="predicted"/>